<evidence type="ECO:0000256" key="1">
    <source>
        <dbReference type="SAM" id="Phobius"/>
    </source>
</evidence>
<evidence type="ECO:0008006" key="4">
    <source>
        <dbReference type="Google" id="ProtNLM"/>
    </source>
</evidence>
<keyword evidence="1" id="KW-0812">Transmembrane</keyword>
<evidence type="ECO:0000313" key="2">
    <source>
        <dbReference type="EMBL" id="KRP93262.1"/>
    </source>
</evidence>
<comment type="caution">
    <text evidence="2">The sequence shown here is derived from an EMBL/GenBank/DDBJ whole genome shotgun (WGS) entry which is preliminary data.</text>
</comment>
<accession>A0A0R3CFB3</accession>
<name>A0A0R3CFB3_9BRAD</name>
<sequence length="285" mass="30666">MPMIERAPQASVRPQLAMWSDVAIRTVRKHWVLSLAIGAMLLAALGSLDVGRKVESWTASATIALGTMPSLDGLLGRSAMTVERVESARELVTRIGGIQFQDSVLADARKALHDRRGAFAGASLRGIVIDDSIIRLEASSASKEEALILLQQAVAAIQAVHQKLLEPRMELLRSVRDSLQDAKVRLSDSLKKGDIYVTPARPDGTALMSSPGGSVDGILNVETRIALLTYSERTVRMTGLQDGSSPVMEGPREVNLVQRAILAGLGIVLFIGLLTFLLKRSVRVG</sequence>
<evidence type="ECO:0000313" key="3">
    <source>
        <dbReference type="Proteomes" id="UP000051380"/>
    </source>
</evidence>
<reference evidence="2 3" key="1">
    <citation type="submission" date="2015-09" db="EMBL/GenBank/DDBJ databases">
        <title>Draft Genome Sequence of the Strain BR 3267 (Bradyrhizobium yuanmingense) recommended as inoculant for cowpea in Brazil.</title>
        <authorList>
            <person name="Simoes-Araujo J.L."/>
            <person name="Zilli J.E."/>
        </authorList>
    </citation>
    <scope>NUCLEOTIDE SEQUENCE [LARGE SCALE GENOMIC DNA]</scope>
    <source>
        <strain evidence="2 3">BR3267</strain>
    </source>
</reference>
<keyword evidence="1" id="KW-0472">Membrane</keyword>
<proteinExistence type="predicted"/>
<feature type="transmembrane region" description="Helical" evidence="1">
    <location>
        <begin position="260"/>
        <end position="278"/>
    </location>
</feature>
<keyword evidence="1" id="KW-1133">Transmembrane helix</keyword>
<dbReference type="AlphaFoldDB" id="A0A0R3CFB3"/>
<protein>
    <recommendedName>
        <fullName evidence="4">Polysaccharide chain length determinant N-terminal domain-containing protein</fullName>
    </recommendedName>
</protein>
<gene>
    <name evidence="2" type="ORF">AOQ72_26950</name>
</gene>
<dbReference type="OrthoDB" id="9928442at2"/>
<dbReference type="RefSeq" id="WP_156447079.1">
    <property type="nucleotide sequence ID" value="NZ_LJYF01000030.1"/>
</dbReference>
<dbReference type="EMBL" id="LJYF01000030">
    <property type="protein sequence ID" value="KRP93262.1"/>
    <property type="molecule type" value="Genomic_DNA"/>
</dbReference>
<dbReference type="Proteomes" id="UP000051380">
    <property type="component" value="Unassembled WGS sequence"/>
</dbReference>
<organism evidence="2 3">
    <name type="scientific">Bradyrhizobium yuanmingense</name>
    <dbReference type="NCBI Taxonomy" id="108015"/>
    <lineage>
        <taxon>Bacteria</taxon>
        <taxon>Pseudomonadati</taxon>
        <taxon>Pseudomonadota</taxon>
        <taxon>Alphaproteobacteria</taxon>
        <taxon>Hyphomicrobiales</taxon>
        <taxon>Nitrobacteraceae</taxon>
        <taxon>Bradyrhizobium</taxon>
    </lineage>
</organism>